<name>A0ABV8V591_9GAMM</name>
<keyword evidence="2" id="KW-1185">Reference proteome</keyword>
<dbReference type="Proteomes" id="UP001595840">
    <property type="component" value="Unassembled WGS sequence"/>
</dbReference>
<protein>
    <recommendedName>
        <fullName evidence="3">Alginate export domain-containing protein</fullName>
    </recommendedName>
</protein>
<proteinExistence type="predicted"/>
<accession>A0ABV8V591</accession>
<comment type="caution">
    <text evidence="1">The sequence shown here is derived from an EMBL/GenBank/DDBJ whole genome shotgun (WGS) entry which is preliminary data.</text>
</comment>
<gene>
    <name evidence="1" type="ORF">ACFOX3_11995</name>
</gene>
<evidence type="ECO:0000313" key="1">
    <source>
        <dbReference type="EMBL" id="MFC4363028.1"/>
    </source>
</evidence>
<sequence>MNALPLLMVTLVASQPATSLEYTLDKHRFELGFRPRVASVEGAEDARAASVLLRAGARSHWSDTLSTLLEIDTVALGWEDEFSNGENFNGKPVIPDVGGIDLNQALVRYSPTNRLQLSIGREAVNLGNERFVGTNSFWQNEQTLDMAGFKVDFASASNVSYRYVTNANRISGDEAGKYLSPSDSNFEQNNGLRPAQFLGDHGHNTHLLFAEFKEWDYSRLQAYYLAIDIEDAPALSNDTLGLRYEFKGRLNNLRTLAHAEYAFQERPDVDRNNMIRYYNIGAGLGYRSSEISLNIETLGENSGTSFATPLASLHDFNGWSDQFLITPDGGLRDYSIQYIWRKNPWKIDARYHVFHADDNNARYGQEFDLDLSMNMSRNGTLLLRYADFIADDDNYANERRIFLMYIYNL</sequence>
<organism evidence="1 2">
    <name type="scientific">Simiduia curdlanivorans</name>
    <dbReference type="NCBI Taxonomy" id="1492769"/>
    <lineage>
        <taxon>Bacteria</taxon>
        <taxon>Pseudomonadati</taxon>
        <taxon>Pseudomonadota</taxon>
        <taxon>Gammaproteobacteria</taxon>
        <taxon>Cellvibrionales</taxon>
        <taxon>Cellvibrionaceae</taxon>
        <taxon>Simiduia</taxon>
    </lineage>
</organism>
<dbReference type="EMBL" id="JBHSCX010000015">
    <property type="protein sequence ID" value="MFC4363028.1"/>
    <property type="molecule type" value="Genomic_DNA"/>
</dbReference>
<evidence type="ECO:0008006" key="3">
    <source>
        <dbReference type="Google" id="ProtNLM"/>
    </source>
</evidence>
<reference evidence="2" key="1">
    <citation type="journal article" date="2019" name="Int. J. Syst. Evol. Microbiol.">
        <title>The Global Catalogue of Microorganisms (GCM) 10K type strain sequencing project: providing services to taxonomists for standard genome sequencing and annotation.</title>
        <authorList>
            <consortium name="The Broad Institute Genomics Platform"/>
            <consortium name="The Broad Institute Genome Sequencing Center for Infectious Disease"/>
            <person name="Wu L."/>
            <person name="Ma J."/>
        </authorList>
    </citation>
    <scope>NUCLEOTIDE SEQUENCE [LARGE SCALE GENOMIC DNA]</scope>
    <source>
        <strain evidence="2">CECT 8570</strain>
    </source>
</reference>
<evidence type="ECO:0000313" key="2">
    <source>
        <dbReference type="Proteomes" id="UP001595840"/>
    </source>
</evidence>
<dbReference type="RefSeq" id="WP_290265255.1">
    <property type="nucleotide sequence ID" value="NZ_JAUFQG010000006.1"/>
</dbReference>